<evidence type="ECO:0000313" key="2">
    <source>
        <dbReference type="EMBL" id="GMH50495.1"/>
    </source>
</evidence>
<dbReference type="InterPro" id="IPR000866">
    <property type="entry name" value="AhpC/TSA"/>
</dbReference>
<accession>A0A9W7DQD4</accession>
<proteinExistence type="predicted"/>
<organism evidence="2 3">
    <name type="scientific">Triparma laevis f. inornata</name>
    <dbReference type="NCBI Taxonomy" id="1714386"/>
    <lineage>
        <taxon>Eukaryota</taxon>
        <taxon>Sar</taxon>
        <taxon>Stramenopiles</taxon>
        <taxon>Ochrophyta</taxon>
        <taxon>Bolidophyceae</taxon>
        <taxon>Parmales</taxon>
        <taxon>Triparmaceae</taxon>
        <taxon>Triparma</taxon>
    </lineage>
</organism>
<comment type="caution">
    <text evidence="2">The sequence shown here is derived from an EMBL/GenBank/DDBJ whole genome shotgun (WGS) entry which is preliminary data.</text>
</comment>
<name>A0A9W7DQD4_9STRA</name>
<dbReference type="GO" id="GO:0016491">
    <property type="term" value="F:oxidoreductase activity"/>
    <property type="evidence" value="ECO:0007669"/>
    <property type="project" value="InterPro"/>
</dbReference>
<dbReference type="Proteomes" id="UP001162640">
    <property type="component" value="Unassembled WGS sequence"/>
</dbReference>
<evidence type="ECO:0000259" key="1">
    <source>
        <dbReference type="Pfam" id="PF00578"/>
    </source>
</evidence>
<feature type="domain" description="Alkyl hydroperoxide reductase subunit C/ Thiol specific antioxidant" evidence="1">
    <location>
        <begin position="2"/>
        <end position="68"/>
    </location>
</feature>
<dbReference type="InterPro" id="IPR036249">
    <property type="entry name" value="Thioredoxin-like_sf"/>
</dbReference>
<dbReference type="SUPFAM" id="SSF52833">
    <property type="entry name" value="Thioredoxin-like"/>
    <property type="match status" value="1"/>
</dbReference>
<sequence>MADLAGQKAYITLFRPSACPMCNLQVSRIKKRASELTKNGLKIISVFESTPAEMKSFAGTQATADFPIYVPAPNSNYQIYRDFHRQRGCMGSPLGKAFPYHMCVDCKFWPAMAGFGANPKFGCPLMNPFGAYQLLCTPRGLFSMPVDVLIEDGRVVNVMYGDTIGKHMDVSVVEDFAGDDSLRGDFYFSLG</sequence>
<gene>
    <name evidence="2" type="ORF">TL16_g00788</name>
</gene>
<dbReference type="AlphaFoldDB" id="A0A9W7DQD4"/>
<protein>
    <recommendedName>
        <fullName evidence="1">Alkyl hydroperoxide reductase subunit C/ Thiol specific antioxidant domain-containing protein</fullName>
    </recommendedName>
</protein>
<dbReference type="Pfam" id="PF00578">
    <property type="entry name" value="AhpC-TSA"/>
    <property type="match status" value="1"/>
</dbReference>
<dbReference type="Gene3D" id="3.40.30.10">
    <property type="entry name" value="Glutaredoxin"/>
    <property type="match status" value="1"/>
</dbReference>
<dbReference type="GO" id="GO:0016209">
    <property type="term" value="F:antioxidant activity"/>
    <property type="evidence" value="ECO:0007669"/>
    <property type="project" value="InterPro"/>
</dbReference>
<reference evidence="3" key="1">
    <citation type="journal article" date="2023" name="Commun. Biol.">
        <title>Genome analysis of Parmales, the sister group of diatoms, reveals the evolutionary specialization of diatoms from phago-mixotrophs to photoautotrophs.</title>
        <authorList>
            <person name="Ban H."/>
            <person name="Sato S."/>
            <person name="Yoshikawa S."/>
            <person name="Yamada K."/>
            <person name="Nakamura Y."/>
            <person name="Ichinomiya M."/>
            <person name="Sato N."/>
            <person name="Blanc-Mathieu R."/>
            <person name="Endo H."/>
            <person name="Kuwata A."/>
            <person name="Ogata H."/>
        </authorList>
    </citation>
    <scope>NUCLEOTIDE SEQUENCE [LARGE SCALE GENOMIC DNA]</scope>
</reference>
<dbReference type="EMBL" id="BLQM01000015">
    <property type="protein sequence ID" value="GMH50495.1"/>
    <property type="molecule type" value="Genomic_DNA"/>
</dbReference>
<evidence type="ECO:0000313" key="3">
    <source>
        <dbReference type="Proteomes" id="UP001162640"/>
    </source>
</evidence>